<feature type="transmembrane region" description="Helical" evidence="1">
    <location>
        <begin position="143"/>
        <end position="169"/>
    </location>
</feature>
<keyword evidence="1" id="KW-0472">Membrane</keyword>
<dbReference type="GO" id="GO:0008643">
    <property type="term" value="P:carbohydrate transport"/>
    <property type="evidence" value="ECO:0007669"/>
    <property type="project" value="InterPro"/>
</dbReference>
<gene>
    <name evidence="3" type="ORF">SAMN05216375_14016</name>
    <name evidence="2" type="ORF">TR210_2067</name>
</gene>
<dbReference type="PANTHER" id="PTHR11328:SF24">
    <property type="entry name" value="MAJOR FACILITATOR SUPERFAMILY (MFS) PROFILE DOMAIN-CONTAINING PROTEIN"/>
    <property type="match status" value="1"/>
</dbReference>
<feature type="transmembrane region" description="Helical" evidence="1">
    <location>
        <begin position="208"/>
        <end position="226"/>
    </location>
</feature>
<keyword evidence="2" id="KW-0813">Transport</keyword>
<dbReference type="GO" id="GO:0005886">
    <property type="term" value="C:plasma membrane"/>
    <property type="evidence" value="ECO:0007669"/>
    <property type="project" value="TreeGrafter"/>
</dbReference>
<keyword evidence="1" id="KW-1133">Transmembrane helix</keyword>
<dbReference type="AlphaFoldDB" id="A0A143Z174"/>
<reference evidence="3 5" key="2">
    <citation type="submission" date="2016-10" db="EMBL/GenBank/DDBJ databases">
        <authorList>
            <person name="Varghese N."/>
            <person name="Submissions S."/>
        </authorList>
    </citation>
    <scope>NUCLEOTIDE SEQUENCE [LARGE SCALE GENOMIC DNA]</scope>
    <source>
        <strain evidence="3 5">DSM 22150</strain>
    </source>
</reference>
<evidence type="ECO:0000313" key="3">
    <source>
        <dbReference type="EMBL" id="SEJ92859.1"/>
    </source>
</evidence>
<dbReference type="STRING" id="640938.TR210_2067"/>
<feature type="transmembrane region" description="Helical" evidence="1">
    <location>
        <begin position="89"/>
        <end position="109"/>
    </location>
</feature>
<protein>
    <submittedName>
        <fullName evidence="3">Glycoside/pentoside/hexuronide:cation symporter, GPH family</fullName>
    </submittedName>
    <submittedName>
        <fullName evidence="2">Mfs/sugar transport protein</fullName>
    </submittedName>
</protein>
<feature type="transmembrane region" description="Helical" evidence="1">
    <location>
        <begin position="232"/>
        <end position="252"/>
    </location>
</feature>
<keyword evidence="2" id="KW-0762">Sugar transport</keyword>
<evidence type="ECO:0000313" key="4">
    <source>
        <dbReference type="Proteomes" id="UP000076878"/>
    </source>
</evidence>
<organism evidence="2 4">
    <name type="scientific">Trichococcus ilyis</name>
    <dbReference type="NCBI Taxonomy" id="640938"/>
    <lineage>
        <taxon>Bacteria</taxon>
        <taxon>Bacillati</taxon>
        <taxon>Bacillota</taxon>
        <taxon>Bacilli</taxon>
        <taxon>Lactobacillales</taxon>
        <taxon>Carnobacteriaceae</taxon>
        <taxon>Trichococcus</taxon>
    </lineage>
</organism>
<dbReference type="GO" id="GO:0015293">
    <property type="term" value="F:symporter activity"/>
    <property type="evidence" value="ECO:0007669"/>
    <property type="project" value="InterPro"/>
</dbReference>
<dbReference type="Proteomes" id="UP000076878">
    <property type="component" value="Unassembled WGS sequence"/>
</dbReference>
<dbReference type="EMBL" id="FJNB01000016">
    <property type="protein sequence ID" value="CZR04086.1"/>
    <property type="molecule type" value="Genomic_DNA"/>
</dbReference>
<feature type="transmembrane region" description="Helical" evidence="1">
    <location>
        <begin position="175"/>
        <end position="196"/>
    </location>
</feature>
<name>A0A143Z174_9LACT</name>
<reference evidence="2 4" key="1">
    <citation type="submission" date="2016-02" db="EMBL/GenBank/DDBJ databases">
        <authorList>
            <person name="Wen L."/>
            <person name="He K."/>
            <person name="Yang H."/>
        </authorList>
    </citation>
    <scope>NUCLEOTIDE SEQUENCE [LARGE SCALE GENOMIC DNA]</scope>
    <source>
        <strain evidence="2">Trichococcus_R210</strain>
    </source>
</reference>
<feature type="transmembrane region" description="Helical" evidence="1">
    <location>
        <begin position="58"/>
        <end position="77"/>
    </location>
</feature>
<dbReference type="PANTHER" id="PTHR11328">
    <property type="entry name" value="MAJOR FACILITATOR SUPERFAMILY DOMAIN-CONTAINING PROTEIN"/>
    <property type="match status" value="1"/>
</dbReference>
<feature type="transmembrane region" description="Helical" evidence="1">
    <location>
        <begin position="12"/>
        <end position="38"/>
    </location>
</feature>
<accession>A0A143Z174</accession>
<dbReference type="InterPro" id="IPR039672">
    <property type="entry name" value="MFS_2"/>
</dbReference>
<proteinExistence type="predicted"/>
<keyword evidence="1" id="KW-0812">Transmembrane</keyword>
<dbReference type="Proteomes" id="UP000199280">
    <property type="component" value="Unassembled WGS sequence"/>
</dbReference>
<feature type="transmembrane region" description="Helical" evidence="1">
    <location>
        <begin position="273"/>
        <end position="298"/>
    </location>
</feature>
<feature type="transmembrane region" description="Helical" evidence="1">
    <location>
        <begin position="318"/>
        <end position="338"/>
    </location>
</feature>
<dbReference type="Pfam" id="PF13347">
    <property type="entry name" value="MFS_2"/>
    <property type="match status" value="1"/>
</dbReference>
<dbReference type="InterPro" id="IPR036259">
    <property type="entry name" value="MFS_trans_sf"/>
</dbReference>
<evidence type="ECO:0000313" key="5">
    <source>
        <dbReference type="Proteomes" id="UP000199280"/>
    </source>
</evidence>
<keyword evidence="5" id="KW-1185">Reference proteome</keyword>
<sequence>MTFTVFPLTGLLKIVVCLVCYMAVGTLYTAISNAYSALVNVIAKDSQVRMNYSSARSVGSSIISMILSAVAMPMILFFGKSDTANATGFFWTTVVCSIAMIPMLMLCGWKCKEIVEVKSYGHAVKQKQSIGESIKLLGQNKMLLIVVLTTFFGAMATMLRMSMLAYYIIYVVGSYTMVAPIMTIMTFMQLAGSMALPIGTKLFGKKMYMLYNNFAQIICMVLLFILPVSNTFILIGLSAVIGFTNASANITFGMMSDCIEYGDWKFKVRNEGLSVSTLMLAVSAATALTGSIGVLLLSATGYVANATQSVSTINGIDVLVNIIPAGLTLLSVIVLLFYKIDNKMMDTISNDLEARNKLAIKGDL</sequence>
<evidence type="ECO:0000256" key="1">
    <source>
        <dbReference type="SAM" id="Phobius"/>
    </source>
</evidence>
<evidence type="ECO:0000313" key="2">
    <source>
        <dbReference type="EMBL" id="CZR04086.1"/>
    </source>
</evidence>
<dbReference type="SUPFAM" id="SSF103473">
    <property type="entry name" value="MFS general substrate transporter"/>
    <property type="match status" value="1"/>
</dbReference>
<dbReference type="EMBL" id="FNYT01000040">
    <property type="protein sequence ID" value="SEJ92859.1"/>
    <property type="molecule type" value="Genomic_DNA"/>
</dbReference>
<dbReference type="OrthoDB" id="9764596at2"/>
<dbReference type="Gene3D" id="1.20.1250.20">
    <property type="entry name" value="MFS general substrate transporter like domains"/>
    <property type="match status" value="1"/>
</dbReference>